<feature type="compositionally biased region" description="Polar residues" evidence="1">
    <location>
        <begin position="7"/>
        <end position="22"/>
    </location>
</feature>
<keyword evidence="3" id="KW-1185">Reference proteome</keyword>
<dbReference type="OrthoDB" id="5918222at2759"/>
<evidence type="ECO:0000313" key="3">
    <source>
        <dbReference type="Proteomes" id="UP000054776"/>
    </source>
</evidence>
<protein>
    <submittedName>
        <fullName evidence="2">Uncharacterized protein</fullName>
    </submittedName>
</protein>
<proteinExistence type="predicted"/>
<dbReference type="Proteomes" id="UP000054776">
    <property type="component" value="Unassembled WGS sequence"/>
</dbReference>
<reference evidence="2 3" key="1">
    <citation type="submission" date="2015-01" db="EMBL/GenBank/DDBJ databases">
        <title>Evolution of Trichinella species and genotypes.</title>
        <authorList>
            <person name="Korhonen P.K."/>
            <person name="Edoardo P."/>
            <person name="Giuseppe L.R."/>
            <person name="Gasser R.B."/>
        </authorList>
    </citation>
    <scope>NUCLEOTIDE SEQUENCE [LARGE SCALE GENOMIC DNA]</scope>
    <source>
        <strain evidence="2">ISS3</strain>
    </source>
</reference>
<accession>A0A0V1BUI1</accession>
<organism evidence="2 3">
    <name type="scientific">Trichinella spiralis</name>
    <name type="common">Trichina worm</name>
    <dbReference type="NCBI Taxonomy" id="6334"/>
    <lineage>
        <taxon>Eukaryota</taxon>
        <taxon>Metazoa</taxon>
        <taxon>Ecdysozoa</taxon>
        <taxon>Nematoda</taxon>
        <taxon>Enoplea</taxon>
        <taxon>Dorylaimia</taxon>
        <taxon>Trichinellida</taxon>
        <taxon>Trichinellidae</taxon>
        <taxon>Trichinella</taxon>
    </lineage>
</organism>
<dbReference type="InParanoid" id="A0A0V1BUI1"/>
<evidence type="ECO:0000256" key="1">
    <source>
        <dbReference type="SAM" id="MobiDB-lite"/>
    </source>
</evidence>
<name>A0A0V1BUI1_TRISP</name>
<comment type="caution">
    <text evidence="2">The sequence shown here is derived from an EMBL/GenBank/DDBJ whole genome shotgun (WGS) entry which is preliminary data.</text>
</comment>
<sequence>MPKSFFRSYSQDKLTTGLTKPSQGREASREPEGFRHVLPDEGDCGPGVQQAIHHHVVSVWPISASRGSLETFPGGALHGQNTLVGSV</sequence>
<dbReference type="AlphaFoldDB" id="A0A0V1BUI1"/>
<feature type="compositionally biased region" description="Basic and acidic residues" evidence="1">
    <location>
        <begin position="26"/>
        <end position="39"/>
    </location>
</feature>
<dbReference type="EMBL" id="JYDH01000012">
    <property type="protein sequence ID" value="KRY40418.1"/>
    <property type="molecule type" value="Genomic_DNA"/>
</dbReference>
<feature type="region of interest" description="Disordered" evidence="1">
    <location>
        <begin position="1"/>
        <end position="46"/>
    </location>
</feature>
<evidence type="ECO:0000313" key="2">
    <source>
        <dbReference type="EMBL" id="KRY40418.1"/>
    </source>
</evidence>
<gene>
    <name evidence="2" type="ORF">T01_14581</name>
</gene>